<reference evidence="1" key="1">
    <citation type="submission" date="2018-05" db="EMBL/GenBank/DDBJ databases">
        <authorList>
            <person name="Lanie J.A."/>
            <person name="Ng W.-L."/>
            <person name="Kazmierczak K.M."/>
            <person name="Andrzejewski T.M."/>
            <person name="Davidsen T.M."/>
            <person name="Wayne K.J."/>
            <person name="Tettelin H."/>
            <person name="Glass J.I."/>
            <person name="Rusch D."/>
            <person name="Podicherti R."/>
            <person name="Tsui H.-C.T."/>
            <person name="Winkler M.E."/>
        </authorList>
    </citation>
    <scope>NUCLEOTIDE SEQUENCE</scope>
</reference>
<protein>
    <recommendedName>
        <fullName evidence="2">DUF3499 domain-containing protein</fullName>
    </recommendedName>
</protein>
<dbReference type="AlphaFoldDB" id="A0A381T261"/>
<evidence type="ECO:0000313" key="1">
    <source>
        <dbReference type="EMBL" id="SVA09784.1"/>
    </source>
</evidence>
<dbReference type="EMBL" id="UINC01003851">
    <property type="protein sequence ID" value="SVA09784.1"/>
    <property type="molecule type" value="Genomic_DNA"/>
</dbReference>
<dbReference type="Pfam" id="PF12005">
    <property type="entry name" value="DUF3499"/>
    <property type="match status" value="1"/>
</dbReference>
<accession>A0A381T261</accession>
<organism evidence="1">
    <name type="scientific">marine metagenome</name>
    <dbReference type="NCBI Taxonomy" id="408172"/>
    <lineage>
        <taxon>unclassified sequences</taxon>
        <taxon>metagenomes</taxon>
        <taxon>ecological metagenomes</taxon>
    </lineage>
</organism>
<gene>
    <name evidence="1" type="ORF">METZ01_LOCUS62638</name>
</gene>
<evidence type="ECO:0008006" key="2">
    <source>
        <dbReference type="Google" id="ProtNLM"/>
    </source>
</evidence>
<name>A0A381T261_9ZZZZ</name>
<sequence>MRTYCMRSACRGHAVVLVVINVAEGSFTVRNLAEVDGPGRVVLCEKHLDRLSAPIGWSLLDERTGGDVIAFPGPGAPVPPSTVADLIEAPTPRPVAAAMHPLALARKERAALQASESEPAPERELARAALGVDRHPAGIFGGTPSGSVGPVEDLDDFEGFVEEPLPLEPFDPDPSA</sequence>
<proteinExistence type="predicted"/>
<dbReference type="InterPro" id="IPR021888">
    <property type="entry name" value="DUF3499"/>
</dbReference>